<dbReference type="GO" id="GO:0000151">
    <property type="term" value="C:ubiquitin ligase complex"/>
    <property type="evidence" value="ECO:0007669"/>
    <property type="project" value="TreeGrafter"/>
</dbReference>
<sequence length="181" mass="21244">MFLKYADQATQEITPEGFSTFFTDIGIDLTDAMSLAVPWQLKAKKVGYFTKAEFVGGWRALGCYSLEAMKQHMGKVKVALENEATFKEFYIYVFDYAKGPLENKKFLELQIAIEMWKTTLTHKYPLLNEWVHYLKNNHKKSINRDTWQLFLDFTKTKIDCYDQDGAWPSLIDEFVIYLKNM</sequence>
<evidence type="ECO:0000256" key="1">
    <source>
        <dbReference type="RuleBase" id="RU410713"/>
    </source>
</evidence>
<protein>
    <recommendedName>
        <fullName evidence="1">Defective in cullin neddylation protein</fullName>
    </recommendedName>
</protein>
<dbReference type="InterPro" id="IPR042460">
    <property type="entry name" value="DCN1-like_PONY"/>
</dbReference>
<evidence type="ECO:0000259" key="2">
    <source>
        <dbReference type="PROSITE" id="PS51229"/>
    </source>
</evidence>
<evidence type="ECO:0000313" key="3">
    <source>
        <dbReference type="EMBL" id="NDV36693.1"/>
    </source>
</evidence>
<dbReference type="FunFam" id="1.10.238.200:FF:000003">
    <property type="entry name" value="DCN1-like protein 3"/>
    <property type="match status" value="1"/>
</dbReference>
<comment type="function">
    <text evidence="1">Neddylation of cullins play an essential role in the regulation of SCF-type complexes activity.</text>
</comment>
<dbReference type="GO" id="GO:0097602">
    <property type="term" value="F:cullin family protein binding"/>
    <property type="evidence" value="ECO:0007669"/>
    <property type="project" value="TreeGrafter"/>
</dbReference>
<reference evidence="3" key="1">
    <citation type="journal article" date="2020" name="J. Eukaryot. Microbiol.">
        <title>De novo Sequencing, Assembly and Annotation of the Transcriptome for the Free-Living Testate Amoeba Arcella intermedia.</title>
        <authorList>
            <person name="Ribeiro G.M."/>
            <person name="Porfirio-Sousa A.L."/>
            <person name="Maurer-Alcala X.X."/>
            <person name="Katz L.A."/>
            <person name="Lahr D.J.G."/>
        </authorList>
    </citation>
    <scope>NUCLEOTIDE SEQUENCE</scope>
</reference>
<dbReference type="InterPro" id="IPR005176">
    <property type="entry name" value="PONY_dom"/>
</dbReference>
<dbReference type="AlphaFoldDB" id="A0A6B2LI01"/>
<dbReference type="GO" id="GO:0031624">
    <property type="term" value="F:ubiquitin conjugating enzyme binding"/>
    <property type="evidence" value="ECO:0007669"/>
    <property type="project" value="TreeGrafter"/>
</dbReference>
<organism evidence="3">
    <name type="scientific">Arcella intermedia</name>
    <dbReference type="NCBI Taxonomy" id="1963864"/>
    <lineage>
        <taxon>Eukaryota</taxon>
        <taxon>Amoebozoa</taxon>
        <taxon>Tubulinea</taxon>
        <taxon>Elardia</taxon>
        <taxon>Arcellinida</taxon>
        <taxon>Sphaerothecina</taxon>
        <taxon>Arcellidae</taxon>
        <taxon>Arcella</taxon>
    </lineage>
</organism>
<proteinExistence type="predicted"/>
<name>A0A6B2LI01_9EUKA</name>
<dbReference type="Gene3D" id="1.10.238.10">
    <property type="entry name" value="EF-hand"/>
    <property type="match status" value="1"/>
</dbReference>
<feature type="domain" description="DCUN1" evidence="2">
    <location>
        <begin position="1"/>
        <end position="179"/>
    </location>
</feature>
<dbReference type="PANTHER" id="PTHR12281:SF31">
    <property type="entry name" value="DCN1-LIKE PROTEIN 3"/>
    <property type="match status" value="1"/>
</dbReference>
<dbReference type="GO" id="GO:0032182">
    <property type="term" value="F:ubiquitin-like protein binding"/>
    <property type="evidence" value="ECO:0007669"/>
    <property type="project" value="TreeGrafter"/>
</dbReference>
<dbReference type="Gene3D" id="1.10.238.200">
    <property type="entry name" value="Cullin, PONY binding domain"/>
    <property type="match status" value="1"/>
</dbReference>
<dbReference type="GO" id="GO:0045116">
    <property type="term" value="P:protein neddylation"/>
    <property type="evidence" value="ECO:0007669"/>
    <property type="project" value="TreeGrafter"/>
</dbReference>
<dbReference type="InterPro" id="IPR014764">
    <property type="entry name" value="DCN-prot"/>
</dbReference>
<dbReference type="EMBL" id="GIBP01007724">
    <property type="protein sequence ID" value="NDV36693.1"/>
    <property type="molecule type" value="Transcribed_RNA"/>
</dbReference>
<dbReference type="PANTHER" id="PTHR12281">
    <property type="entry name" value="RP42 RELATED"/>
    <property type="match status" value="1"/>
</dbReference>
<dbReference type="GO" id="GO:0005886">
    <property type="term" value="C:plasma membrane"/>
    <property type="evidence" value="ECO:0007669"/>
    <property type="project" value="UniProtKB-ARBA"/>
</dbReference>
<accession>A0A6B2LI01</accession>
<dbReference type="Pfam" id="PF03556">
    <property type="entry name" value="Cullin_binding"/>
    <property type="match status" value="1"/>
</dbReference>
<dbReference type="PROSITE" id="PS51229">
    <property type="entry name" value="DCUN1"/>
    <property type="match status" value="1"/>
</dbReference>